<reference evidence="2" key="2">
    <citation type="submission" date="2022-09" db="EMBL/GenBank/DDBJ databases">
        <title>Biosynthetic gene clusters of Dactylosporangioum fulvum.</title>
        <authorList>
            <person name="Caradec T."/>
        </authorList>
    </citation>
    <scope>NUCLEOTIDE SEQUENCE</scope>
    <source>
        <strain evidence="2">NRRL B-16292</strain>
    </source>
</reference>
<dbReference type="RefSeq" id="WP_259864067.1">
    <property type="nucleotide sequence ID" value="NZ_BAAAST010000073.1"/>
</dbReference>
<proteinExistence type="predicted"/>
<reference evidence="2" key="1">
    <citation type="submission" date="2021-04" db="EMBL/GenBank/DDBJ databases">
        <authorList>
            <person name="Hartkoorn R.C."/>
            <person name="Beaudoing E."/>
            <person name="Hot D."/>
        </authorList>
    </citation>
    <scope>NUCLEOTIDE SEQUENCE</scope>
    <source>
        <strain evidence="2">NRRL B-16292</strain>
    </source>
</reference>
<dbReference type="InterPro" id="IPR009061">
    <property type="entry name" value="DNA-bd_dom_put_sf"/>
</dbReference>
<organism evidence="2 3">
    <name type="scientific">Dactylosporangium fulvum</name>
    <dbReference type="NCBI Taxonomy" id="53359"/>
    <lineage>
        <taxon>Bacteria</taxon>
        <taxon>Bacillati</taxon>
        <taxon>Actinomycetota</taxon>
        <taxon>Actinomycetes</taxon>
        <taxon>Micromonosporales</taxon>
        <taxon>Micromonosporaceae</taxon>
        <taxon>Dactylosporangium</taxon>
    </lineage>
</organism>
<keyword evidence="3" id="KW-1185">Reference proteome</keyword>
<evidence type="ECO:0000313" key="3">
    <source>
        <dbReference type="Proteomes" id="UP001059617"/>
    </source>
</evidence>
<feature type="domain" description="Helix-turn-helix" evidence="1">
    <location>
        <begin position="9"/>
        <end position="57"/>
    </location>
</feature>
<accession>A0ABY5WCF3</accession>
<dbReference type="Pfam" id="PF12728">
    <property type="entry name" value="HTH_17"/>
    <property type="match status" value="1"/>
</dbReference>
<sequence length="66" mass="7637">MNLDGYVPTEEAAEILGVKVASVYLYVRRLEGFPQPIHIGRTLMFEKAALLAWREKHPPRRRKTES</sequence>
<name>A0ABY5WCF3_9ACTN</name>
<dbReference type="Proteomes" id="UP001059617">
    <property type="component" value="Chromosome"/>
</dbReference>
<protein>
    <submittedName>
        <fullName evidence="2">Helix-turn-helix domain-containing protein</fullName>
    </submittedName>
</protein>
<evidence type="ECO:0000313" key="2">
    <source>
        <dbReference type="EMBL" id="UWP85796.1"/>
    </source>
</evidence>
<gene>
    <name evidence="2" type="ORF">Dfulv_16750</name>
</gene>
<dbReference type="InterPro" id="IPR041657">
    <property type="entry name" value="HTH_17"/>
</dbReference>
<dbReference type="SUPFAM" id="SSF46955">
    <property type="entry name" value="Putative DNA-binding domain"/>
    <property type="match status" value="1"/>
</dbReference>
<evidence type="ECO:0000259" key="1">
    <source>
        <dbReference type="Pfam" id="PF12728"/>
    </source>
</evidence>
<dbReference type="EMBL" id="CP073720">
    <property type="protein sequence ID" value="UWP85796.1"/>
    <property type="molecule type" value="Genomic_DNA"/>
</dbReference>